<proteinExistence type="predicted"/>
<accession>A0A3D9ZV67</accession>
<keyword evidence="2" id="KW-1185">Reference proteome</keyword>
<gene>
    <name evidence="1" type="ORF">DFJ67_7317</name>
</gene>
<dbReference type="EMBL" id="QUMQ01000001">
    <property type="protein sequence ID" value="REG01237.1"/>
    <property type="molecule type" value="Genomic_DNA"/>
</dbReference>
<sequence>MHDDTLIDVSATGDGPAVLLPISTTVIEGDPAEQLRAWGADPALGHTLATGLAEAGFRAVTADYEGHLTDHPKPDTLTAEAVAADLLAIADAAGADRFAYYGYSWLALAGLQLATRTDRLTALAMGGYPPLGGPYDAMLEVTRIAHRMAVANQGKPPTVAEPGDWDSAEVSRHPDQTAQYVTLYESLRDFDERAALDRLDIPRLAFAGADDNISYGPKWNNAYVAIADALRQHQAELIERGWTVELVKDADHMSAMLPAAVLPILIPWLTSAQLVG</sequence>
<evidence type="ECO:0008006" key="3">
    <source>
        <dbReference type="Google" id="ProtNLM"/>
    </source>
</evidence>
<reference evidence="1 2" key="1">
    <citation type="submission" date="2018-08" db="EMBL/GenBank/DDBJ databases">
        <title>Sequencing the genomes of 1000 actinobacteria strains.</title>
        <authorList>
            <person name="Klenk H.-P."/>
        </authorList>
    </citation>
    <scope>NUCLEOTIDE SEQUENCE [LARGE SCALE GENOMIC DNA]</scope>
    <source>
        <strain evidence="1 2">DSM 44099</strain>
    </source>
</reference>
<dbReference type="AlphaFoldDB" id="A0A3D9ZV67"/>
<organism evidence="1 2">
    <name type="scientific">Asanoa ferruginea</name>
    <dbReference type="NCBI Taxonomy" id="53367"/>
    <lineage>
        <taxon>Bacteria</taxon>
        <taxon>Bacillati</taxon>
        <taxon>Actinomycetota</taxon>
        <taxon>Actinomycetes</taxon>
        <taxon>Micromonosporales</taxon>
        <taxon>Micromonosporaceae</taxon>
        <taxon>Asanoa</taxon>
    </lineage>
</organism>
<dbReference type="InterPro" id="IPR029058">
    <property type="entry name" value="AB_hydrolase_fold"/>
</dbReference>
<dbReference type="SUPFAM" id="SSF53474">
    <property type="entry name" value="alpha/beta-Hydrolases"/>
    <property type="match status" value="1"/>
</dbReference>
<name>A0A3D9ZV67_9ACTN</name>
<protein>
    <recommendedName>
        <fullName evidence="3">Alpha/beta hydrolase family protein</fullName>
    </recommendedName>
</protein>
<dbReference type="Gene3D" id="3.40.50.1820">
    <property type="entry name" value="alpha/beta hydrolase"/>
    <property type="match status" value="1"/>
</dbReference>
<evidence type="ECO:0000313" key="1">
    <source>
        <dbReference type="EMBL" id="REG01237.1"/>
    </source>
</evidence>
<comment type="caution">
    <text evidence="1">The sequence shown here is derived from an EMBL/GenBank/DDBJ whole genome shotgun (WGS) entry which is preliminary data.</text>
</comment>
<dbReference type="Proteomes" id="UP000256913">
    <property type="component" value="Unassembled WGS sequence"/>
</dbReference>
<evidence type="ECO:0000313" key="2">
    <source>
        <dbReference type="Proteomes" id="UP000256913"/>
    </source>
</evidence>